<dbReference type="PANTHER" id="PTHR11773">
    <property type="entry name" value="GLYCINE DEHYDROGENASE, DECARBOXYLATING"/>
    <property type="match status" value="1"/>
</dbReference>
<organism evidence="8 9">
    <name type="scientific">Pontiella sulfatireligans</name>
    <dbReference type="NCBI Taxonomy" id="2750658"/>
    <lineage>
        <taxon>Bacteria</taxon>
        <taxon>Pseudomonadati</taxon>
        <taxon>Kiritimatiellota</taxon>
        <taxon>Kiritimatiellia</taxon>
        <taxon>Kiritimatiellales</taxon>
        <taxon>Pontiellaceae</taxon>
        <taxon>Pontiella</taxon>
    </lineage>
</organism>
<keyword evidence="4" id="KW-0560">Oxidoreductase</keyword>
<feature type="domain" description="Aminotransferase class V" evidence="6">
    <location>
        <begin position="154"/>
        <end position="276"/>
    </location>
</feature>
<dbReference type="GO" id="GO:0004375">
    <property type="term" value="F:glycine dehydrogenase (decarboxylating) activity"/>
    <property type="evidence" value="ECO:0007669"/>
    <property type="project" value="UniProtKB-EC"/>
</dbReference>
<proteinExistence type="predicted"/>
<dbReference type="InterPro" id="IPR015424">
    <property type="entry name" value="PyrdxlP-dep_Trfase"/>
</dbReference>
<dbReference type="PANTHER" id="PTHR11773:SF1">
    <property type="entry name" value="GLYCINE DEHYDROGENASE (DECARBOXYLATING), MITOCHONDRIAL"/>
    <property type="match status" value="1"/>
</dbReference>
<dbReference type="InterPro" id="IPR015421">
    <property type="entry name" value="PyrdxlP-dep_Trfase_major"/>
</dbReference>
<protein>
    <recommendedName>
        <fullName evidence="2">glycine dehydrogenase (aminomethyl-transferring)</fullName>
        <ecNumber evidence="2">1.4.4.2</ecNumber>
    </recommendedName>
</protein>
<evidence type="ECO:0000313" key="8">
    <source>
        <dbReference type="EMBL" id="VGO23000.1"/>
    </source>
</evidence>
<dbReference type="Gene3D" id="3.90.1150.10">
    <property type="entry name" value="Aspartate Aminotransferase, domain 1"/>
    <property type="match status" value="1"/>
</dbReference>
<feature type="domain" description="Glycine dehydrogenase C-terminal" evidence="7">
    <location>
        <begin position="350"/>
        <end position="445"/>
    </location>
</feature>
<dbReference type="NCBIfam" id="NF003346">
    <property type="entry name" value="PRK04366.1"/>
    <property type="match status" value="1"/>
</dbReference>
<evidence type="ECO:0000313" key="9">
    <source>
        <dbReference type="Proteomes" id="UP000346198"/>
    </source>
</evidence>
<dbReference type="GO" id="GO:0019464">
    <property type="term" value="P:glycine decarboxylation via glycine cleavage system"/>
    <property type="evidence" value="ECO:0007669"/>
    <property type="project" value="TreeGrafter"/>
</dbReference>
<evidence type="ECO:0000256" key="1">
    <source>
        <dbReference type="ARBA" id="ARBA00003788"/>
    </source>
</evidence>
<dbReference type="EC" id="1.4.4.2" evidence="2"/>
<comment type="catalytic activity">
    <reaction evidence="5">
        <text>N(6)-[(R)-lipoyl]-L-lysyl-[glycine-cleavage complex H protein] + glycine + H(+) = N(6)-[(R)-S(8)-aminomethyldihydrolipoyl]-L-lysyl-[glycine-cleavage complex H protein] + CO2</text>
        <dbReference type="Rhea" id="RHEA:24304"/>
        <dbReference type="Rhea" id="RHEA-COMP:10494"/>
        <dbReference type="Rhea" id="RHEA-COMP:10495"/>
        <dbReference type="ChEBI" id="CHEBI:15378"/>
        <dbReference type="ChEBI" id="CHEBI:16526"/>
        <dbReference type="ChEBI" id="CHEBI:57305"/>
        <dbReference type="ChEBI" id="CHEBI:83099"/>
        <dbReference type="ChEBI" id="CHEBI:83143"/>
        <dbReference type="EC" id="1.4.4.2"/>
    </reaction>
</comment>
<evidence type="ECO:0000259" key="6">
    <source>
        <dbReference type="Pfam" id="PF00266"/>
    </source>
</evidence>
<name>A0A6C2URN9_9BACT</name>
<dbReference type="InterPro" id="IPR020581">
    <property type="entry name" value="GDC_P"/>
</dbReference>
<dbReference type="InterPro" id="IPR049316">
    <property type="entry name" value="GDC-P_C"/>
</dbReference>
<dbReference type="Pfam" id="PF21478">
    <property type="entry name" value="GcvP2_C"/>
    <property type="match status" value="1"/>
</dbReference>
<evidence type="ECO:0000256" key="2">
    <source>
        <dbReference type="ARBA" id="ARBA00012134"/>
    </source>
</evidence>
<dbReference type="Pfam" id="PF00266">
    <property type="entry name" value="Aminotran_5"/>
    <property type="match status" value="1"/>
</dbReference>
<dbReference type="InterPro" id="IPR000192">
    <property type="entry name" value="Aminotrans_V_dom"/>
</dbReference>
<dbReference type="RefSeq" id="WP_136065005.1">
    <property type="nucleotide sequence ID" value="NZ_CAAHFH010000003.1"/>
</dbReference>
<keyword evidence="9" id="KW-1185">Reference proteome</keyword>
<dbReference type="FunFam" id="3.90.1150.10:FF:000014">
    <property type="entry name" value="Probable glycine dehydrogenase (decarboxylating) subunit 2"/>
    <property type="match status" value="1"/>
</dbReference>
<comment type="function">
    <text evidence="1">The glycine cleavage system catalyzes the degradation of glycine. The P protein binds the alpha-amino group of glycine through its pyridoxal phosphate cofactor; CO(2) is released and the remaining methylamine moiety is then transferred to the lipoamide cofactor of the H protein.</text>
</comment>
<dbReference type="AlphaFoldDB" id="A0A6C2URN9"/>
<evidence type="ECO:0000256" key="4">
    <source>
        <dbReference type="ARBA" id="ARBA00023002"/>
    </source>
</evidence>
<keyword evidence="3" id="KW-0663">Pyridoxal phosphate</keyword>
<dbReference type="FunFam" id="3.40.640.10:FF:000224">
    <property type="entry name" value="Probable glycine dehydrogenase (decarboxylating) subunit 2"/>
    <property type="match status" value="1"/>
</dbReference>
<dbReference type="Proteomes" id="UP000346198">
    <property type="component" value="Unassembled WGS sequence"/>
</dbReference>
<dbReference type="GO" id="GO:0005960">
    <property type="term" value="C:glycine cleavage complex"/>
    <property type="evidence" value="ECO:0007669"/>
    <property type="project" value="TreeGrafter"/>
</dbReference>
<dbReference type="InterPro" id="IPR015422">
    <property type="entry name" value="PyrdxlP-dep_Trfase_small"/>
</dbReference>
<dbReference type="GO" id="GO:0005829">
    <property type="term" value="C:cytosol"/>
    <property type="evidence" value="ECO:0007669"/>
    <property type="project" value="TreeGrafter"/>
</dbReference>
<reference evidence="8 9" key="1">
    <citation type="submission" date="2019-04" db="EMBL/GenBank/DDBJ databases">
        <authorList>
            <person name="Van Vliet M D."/>
        </authorList>
    </citation>
    <scope>NUCLEOTIDE SEQUENCE [LARGE SCALE GENOMIC DNA]</scope>
    <source>
        <strain evidence="8 9">F21</strain>
    </source>
</reference>
<gene>
    <name evidence="8" type="primary">gcvPB</name>
    <name evidence="8" type="ORF">SCARR_05099</name>
</gene>
<sequence>MKLIYEKSSPGRPGVQMSSIKISATEEIPSKYLRSKPAELPEVSEAEVVRHFTALSRLNFSVDTHFYPLGSCTMKYNPKACEAVANLPELTDVHPLWPQLRGGGLLTQGSLGILYNTERLLSEATGLDEFTLQPMAGAHGELTGVMMMAAYHKDNGNDKDHIIIPDSAHGTNPSSARLAGYKIVTIPSDENGVMDFDLFMEALNEKTAGVMLTSPNTLGVFNPRIKDICDAVHEVDGLMYYDGANFNAIMGRYKPGDMGFDICHLNLHKSFATPHGGGGPGAGPVGVVEKIRPYLPISRVEKTKDGTFALNYDEPKSIGYIAPFYGNFGIIARAYAYILSLGRDGMLGTSNRAVLNANYLQEKLRPLFNEEYKGCCMHEFVYSGDVLKQYGLHTLDIAKGMIDRGIHPPTVYFPLNVSEAIMVEPTESEDRDTLDHFVEVMEELFEIAKNDPEQLHKAPVSTPVGRLDEVKAARDMRLSFS</sequence>
<evidence type="ECO:0000256" key="5">
    <source>
        <dbReference type="ARBA" id="ARBA00049026"/>
    </source>
</evidence>
<evidence type="ECO:0000256" key="3">
    <source>
        <dbReference type="ARBA" id="ARBA00022898"/>
    </source>
</evidence>
<dbReference type="Gene3D" id="6.20.440.10">
    <property type="match status" value="1"/>
</dbReference>
<dbReference type="SUPFAM" id="SSF53383">
    <property type="entry name" value="PLP-dependent transferases"/>
    <property type="match status" value="1"/>
</dbReference>
<dbReference type="GO" id="GO:0030170">
    <property type="term" value="F:pyridoxal phosphate binding"/>
    <property type="evidence" value="ECO:0007669"/>
    <property type="project" value="TreeGrafter"/>
</dbReference>
<dbReference type="Gene3D" id="3.40.640.10">
    <property type="entry name" value="Type I PLP-dependent aspartate aminotransferase-like (Major domain)"/>
    <property type="match status" value="1"/>
</dbReference>
<dbReference type="GO" id="GO:0016594">
    <property type="term" value="F:glycine binding"/>
    <property type="evidence" value="ECO:0007669"/>
    <property type="project" value="TreeGrafter"/>
</dbReference>
<accession>A0A6C2URN9</accession>
<dbReference type="EMBL" id="CAAHFH010000003">
    <property type="protein sequence ID" value="VGO23000.1"/>
    <property type="molecule type" value="Genomic_DNA"/>
</dbReference>
<evidence type="ECO:0000259" key="7">
    <source>
        <dbReference type="Pfam" id="PF21478"/>
    </source>
</evidence>